<organism evidence="3">
    <name type="scientific">Lichtheimia ramosa</name>
    <dbReference type="NCBI Taxonomy" id="688394"/>
    <lineage>
        <taxon>Eukaryota</taxon>
        <taxon>Fungi</taxon>
        <taxon>Fungi incertae sedis</taxon>
        <taxon>Mucoromycota</taxon>
        <taxon>Mucoromycotina</taxon>
        <taxon>Mucoromycetes</taxon>
        <taxon>Mucorales</taxon>
        <taxon>Lichtheimiaceae</taxon>
        <taxon>Lichtheimia</taxon>
    </lineage>
</organism>
<evidence type="ECO:0000259" key="2">
    <source>
        <dbReference type="Pfam" id="PF08595"/>
    </source>
</evidence>
<evidence type="ECO:0000256" key="1">
    <source>
        <dbReference type="SAM" id="MobiDB-lite"/>
    </source>
</evidence>
<dbReference type="GO" id="GO:0033698">
    <property type="term" value="C:Rpd3L complex"/>
    <property type="evidence" value="ECO:0007669"/>
    <property type="project" value="TreeGrafter"/>
</dbReference>
<dbReference type="InterPro" id="IPR013904">
    <property type="entry name" value="RXT2_N"/>
</dbReference>
<dbReference type="GO" id="GO:0005829">
    <property type="term" value="C:cytosol"/>
    <property type="evidence" value="ECO:0007669"/>
    <property type="project" value="TreeGrafter"/>
</dbReference>
<proteinExistence type="predicted"/>
<dbReference type="Pfam" id="PF08595">
    <property type="entry name" value="RXT2_N"/>
    <property type="match status" value="1"/>
</dbReference>
<dbReference type="PANTHER" id="PTHR28232:SF1">
    <property type="entry name" value="TRANSCRIPTIONAL REGULATORY PROTEIN RXT2"/>
    <property type="match status" value="1"/>
</dbReference>
<feature type="region of interest" description="Disordered" evidence="1">
    <location>
        <begin position="198"/>
        <end position="231"/>
    </location>
</feature>
<dbReference type="PANTHER" id="PTHR28232">
    <property type="entry name" value="TRANSCRIPTIONAL REGULATORY PROTEIN RXT2"/>
    <property type="match status" value="1"/>
</dbReference>
<dbReference type="AlphaFoldDB" id="A0A077W881"/>
<sequence>MGPADPYTTTTTNTTSTTNGTNAPIPVAENSQSNTSGAPAPAKWLQPKNESEMETDKVGLVAHNRGYKLNNWAPSDAQFGGNKLRAPRTLARQEEYIQGNKKRTVVKRRRRNLDDDISDGAEDDPYRQINIEDILSPIEIPTDIVRRPALKRIIKSPQIEGLASTAMEFIESEKNFSKILSRLSAILHRDDPQYLDLVFERTPEQRKRRKITQQPPTTSEQDKANDNESEQPLLQAKEEEMETTTEDFGPDTEAIEVVRSVRELLLENINFSNEYLSRLQGARDKLTKAHMQKEALYNQLKVNAKKESERKGVRMVRHA</sequence>
<evidence type="ECO:0000313" key="3">
    <source>
        <dbReference type="EMBL" id="CDS02629.1"/>
    </source>
</evidence>
<gene>
    <name evidence="3" type="ORF">LRAMOSA00034</name>
</gene>
<dbReference type="InterPro" id="IPR039602">
    <property type="entry name" value="Rxt2"/>
</dbReference>
<accession>A0A077W881</accession>
<feature type="domain" description="Transcriptional regulatory protein RXT2 N-terminal" evidence="2">
    <location>
        <begin position="64"/>
        <end position="187"/>
    </location>
</feature>
<dbReference type="EMBL" id="LK023313">
    <property type="protein sequence ID" value="CDS02629.1"/>
    <property type="molecule type" value="Genomic_DNA"/>
</dbReference>
<protein>
    <recommendedName>
        <fullName evidence="2">Transcriptional regulatory protein RXT2 N-terminal domain-containing protein</fullName>
    </recommendedName>
</protein>
<dbReference type="OrthoDB" id="2405722at2759"/>
<feature type="compositionally biased region" description="Low complexity" evidence="1">
    <location>
        <begin position="8"/>
        <end position="22"/>
    </location>
</feature>
<name>A0A077W881_9FUNG</name>
<feature type="region of interest" description="Disordered" evidence="1">
    <location>
        <begin position="1"/>
        <end position="55"/>
    </location>
</feature>
<reference evidence="3" key="1">
    <citation type="journal article" date="2014" name="Genome Announc.">
        <title>De novo whole-genome sequence and genome annotation of Lichtheimia ramosa.</title>
        <authorList>
            <person name="Linde J."/>
            <person name="Schwartze V."/>
            <person name="Binder U."/>
            <person name="Lass-Florl C."/>
            <person name="Voigt K."/>
            <person name="Horn F."/>
        </authorList>
    </citation>
    <scope>NUCLEOTIDE SEQUENCE</scope>
    <source>
        <strain evidence="3">JMRC FSU:6197</strain>
    </source>
</reference>